<accession>A0A5M3XIW6</accession>
<reference evidence="3 4" key="1">
    <citation type="submission" date="2019-10" db="EMBL/GenBank/DDBJ databases">
        <title>Whole genome shotgun sequence of Acrocarpospora pleiomorpha NBRC 16267.</title>
        <authorList>
            <person name="Ichikawa N."/>
            <person name="Kimura A."/>
            <person name="Kitahashi Y."/>
            <person name="Komaki H."/>
            <person name="Oguchi A."/>
        </authorList>
    </citation>
    <scope>NUCLEOTIDE SEQUENCE [LARGE SCALE GENOMIC DNA]</scope>
    <source>
        <strain evidence="3 4">NBRC 16267</strain>
    </source>
</reference>
<proteinExistence type="predicted"/>
<evidence type="ECO:0000313" key="3">
    <source>
        <dbReference type="EMBL" id="GES21417.1"/>
    </source>
</evidence>
<evidence type="ECO:0008006" key="5">
    <source>
        <dbReference type="Google" id="ProtNLM"/>
    </source>
</evidence>
<feature type="compositionally biased region" description="Low complexity" evidence="1">
    <location>
        <begin position="21"/>
        <end position="50"/>
    </location>
</feature>
<keyword evidence="4" id="KW-1185">Reference proteome</keyword>
<dbReference type="RefSeq" id="WP_155346410.1">
    <property type="nucleotide sequence ID" value="NZ_BAAAHM010000019.1"/>
</dbReference>
<keyword evidence="2" id="KW-0732">Signal</keyword>
<feature type="chain" id="PRO_5024464781" description="Lipoprotein" evidence="2">
    <location>
        <begin position="25"/>
        <end position="313"/>
    </location>
</feature>
<dbReference type="AlphaFoldDB" id="A0A5M3XIW6"/>
<dbReference type="OrthoDB" id="3680722at2"/>
<organism evidence="3 4">
    <name type="scientific">Acrocarpospora pleiomorpha</name>
    <dbReference type="NCBI Taxonomy" id="90975"/>
    <lineage>
        <taxon>Bacteria</taxon>
        <taxon>Bacillati</taxon>
        <taxon>Actinomycetota</taxon>
        <taxon>Actinomycetes</taxon>
        <taxon>Streptosporangiales</taxon>
        <taxon>Streptosporangiaceae</taxon>
        <taxon>Acrocarpospora</taxon>
    </lineage>
</organism>
<dbReference type="PROSITE" id="PS51257">
    <property type="entry name" value="PROKAR_LIPOPROTEIN"/>
    <property type="match status" value="1"/>
</dbReference>
<feature type="signal peptide" evidence="2">
    <location>
        <begin position="1"/>
        <end position="24"/>
    </location>
</feature>
<evidence type="ECO:0000256" key="1">
    <source>
        <dbReference type="SAM" id="MobiDB-lite"/>
    </source>
</evidence>
<evidence type="ECO:0000256" key="2">
    <source>
        <dbReference type="SAM" id="SignalP"/>
    </source>
</evidence>
<comment type="caution">
    <text evidence="3">The sequence shown here is derived from an EMBL/GenBank/DDBJ whole genome shotgun (WGS) entry which is preliminary data.</text>
</comment>
<gene>
    <name evidence="3" type="ORF">Aple_043130</name>
</gene>
<evidence type="ECO:0000313" key="4">
    <source>
        <dbReference type="Proteomes" id="UP000377595"/>
    </source>
</evidence>
<dbReference type="Proteomes" id="UP000377595">
    <property type="component" value="Unassembled WGS sequence"/>
</dbReference>
<sequence>MITPRFLAAAAAAVTLSACTAAPASPGDPVSPAPGSAAGSPSPSGLSPAAYRTTLDSAGGPVDSALKDLSKAKTPKTLGDRLTRAETAVGDALTQLGPVQPPADITTEHSDYLAALRGMETTLGDLRTGVEELSLCTATAVLARLGKSDDFAALKEAGIDLASLGDYPGGKVSVKPPKEENRRQANGKVLRSSIRGGRSKLIVKNGGGQDAVLTMMLGKRKAVTVYVRKKSRATVPNIKDGNYRVFFATGVDYDSKKRRFNRTCSFERFDDSVRFRTTFSGSTIRWSDWTLTLNKVTGGNAPSSKVDPDDFPA</sequence>
<dbReference type="EMBL" id="BLAF01000023">
    <property type="protein sequence ID" value="GES21417.1"/>
    <property type="molecule type" value="Genomic_DNA"/>
</dbReference>
<feature type="region of interest" description="Disordered" evidence="1">
    <location>
        <begin position="21"/>
        <end position="54"/>
    </location>
</feature>
<protein>
    <recommendedName>
        <fullName evidence="5">Lipoprotein</fullName>
    </recommendedName>
</protein>
<name>A0A5M3XIW6_9ACTN</name>